<protein>
    <recommendedName>
        <fullName evidence="8">Ferredoxin</fullName>
    </recommendedName>
</protein>
<evidence type="ECO:0000256" key="6">
    <source>
        <dbReference type="ARBA" id="ARBA00023004"/>
    </source>
</evidence>
<evidence type="ECO:0000256" key="8">
    <source>
        <dbReference type="RuleBase" id="RU368020"/>
    </source>
</evidence>
<keyword evidence="5 8" id="KW-0249">Electron transport</keyword>
<evidence type="ECO:0000256" key="4">
    <source>
        <dbReference type="ARBA" id="ARBA00022723"/>
    </source>
</evidence>
<evidence type="ECO:0000259" key="9">
    <source>
        <dbReference type="PROSITE" id="PS51379"/>
    </source>
</evidence>
<keyword evidence="6 8" id="KW-0408">Iron</keyword>
<dbReference type="GO" id="GO:0005506">
    <property type="term" value="F:iron ion binding"/>
    <property type="evidence" value="ECO:0007669"/>
    <property type="project" value="UniProtKB-UniRule"/>
</dbReference>
<sequence length="76" mass="8303">MGLKVRVDQDTCTACELCYDRIPEVFKDIGDGIADVVKVDIDDGDERWMNVPGDLADDVQEVADECPSGSIIVEEA</sequence>
<dbReference type="PANTHER" id="PTHR39163:SF1">
    <property type="entry name" value="FERREDOXIN"/>
    <property type="match status" value="1"/>
</dbReference>
<evidence type="ECO:0000256" key="2">
    <source>
        <dbReference type="ARBA" id="ARBA00022448"/>
    </source>
</evidence>
<dbReference type="GO" id="GO:0051539">
    <property type="term" value="F:4 iron, 4 sulfur cluster binding"/>
    <property type="evidence" value="ECO:0007669"/>
    <property type="project" value="UniProtKB-KW"/>
</dbReference>
<comment type="cofactor">
    <cofactor evidence="1">
        <name>[4Fe-4S] cluster</name>
        <dbReference type="ChEBI" id="CHEBI:49883"/>
    </cofactor>
</comment>
<dbReference type="Gene3D" id="3.30.70.20">
    <property type="match status" value="1"/>
</dbReference>
<organism evidence="10 11">
    <name type="scientific">Hydrogenivirga caldilitoris</name>
    <dbReference type="NCBI Taxonomy" id="246264"/>
    <lineage>
        <taxon>Bacteria</taxon>
        <taxon>Pseudomonadati</taxon>
        <taxon>Aquificota</taxon>
        <taxon>Aquificia</taxon>
        <taxon>Aquificales</taxon>
        <taxon>Aquificaceae</taxon>
        <taxon>Hydrogenivirga</taxon>
    </lineage>
</organism>
<comment type="function">
    <text evidence="8">Ferredoxins are iron-sulfur proteins that transfer electrons in a wide variety of metabolic reactions.</text>
</comment>
<dbReference type="AlphaFoldDB" id="A0A497XM75"/>
<keyword evidence="7 8" id="KW-0411">Iron-sulfur</keyword>
<evidence type="ECO:0000256" key="5">
    <source>
        <dbReference type="ARBA" id="ARBA00022982"/>
    </source>
</evidence>
<dbReference type="InterPro" id="IPR001080">
    <property type="entry name" value="3Fe4S_ferredoxin"/>
</dbReference>
<dbReference type="PANTHER" id="PTHR39163">
    <property type="entry name" value="FERREDOXIN"/>
    <property type="match status" value="1"/>
</dbReference>
<dbReference type="PRINTS" id="PR00352">
    <property type="entry name" value="3FE4SFRDOXIN"/>
</dbReference>
<dbReference type="PROSITE" id="PS51379">
    <property type="entry name" value="4FE4S_FER_2"/>
    <property type="match status" value="1"/>
</dbReference>
<comment type="caution">
    <text evidence="10">The sequence shown here is derived from an EMBL/GenBank/DDBJ whole genome shotgun (WGS) entry which is preliminary data.</text>
</comment>
<dbReference type="Pfam" id="PF13459">
    <property type="entry name" value="Fer4_15"/>
    <property type="match status" value="1"/>
</dbReference>
<dbReference type="GO" id="GO:0009055">
    <property type="term" value="F:electron transfer activity"/>
    <property type="evidence" value="ECO:0007669"/>
    <property type="project" value="UniProtKB-UniRule"/>
</dbReference>
<evidence type="ECO:0000256" key="1">
    <source>
        <dbReference type="ARBA" id="ARBA00001966"/>
    </source>
</evidence>
<dbReference type="OrthoDB" id="9803319at2"/>
<evidence type="ECO:0000313" key="11">
    <source>
        <dbReference type="Proteomes" id="UP000267841"/>
    </source>
</evidence>
<dbReference type="InterPro" id="IPR052395">
    <property type="entry name" value="ET_Ferredoxin"/>
</dbReference>
<dbReference type="EMBL" id="RCCJ01000001">
    <property type="protein sequence ID" value="RLJ69898.1"/>
    <property type="molecule type" value="Genomic_DNA"/>
</dbReference>
<dbReference type="SUPFAM" id="SSF54862">
    <property type="entry name" value="4Fe-4S ferredoxins"/>
    <property type="match status" value="1"/>
</dbReference>
<keyword evidence="3" id="KW-0004">4Fe-4S</keyword>
<dbReference type="InterPro" id="IPR017896">
    <property type="entry name" value="4Fe4S_Fe-S-bd"/>
</dbReference>
<keyword evidence="2 8" id="KW-0813">Transport</keyword>
<dbReference type="Proteomes" id="UP000267841">
    <property type="component" value="Unassembled WGS sequence"/>
</dbReference>
<evidence type="ECO:0000256" key="7">
    <source>
        <dbReference type="ARBA" id="ARBA00023014"/>
    </source>
</evidence>
<evidence type="ECO:0000313" key="10">
    <source>
        <dbReference type="EMBL" id="RLJ69898.1"/>
    </source>
</evidence>
<keyword evidence="4 8" id="KW-0479">Metal-binding</keyword>
<accession>A0A497XM75</accession>
<name>A0A497XM75_9AQUI</name>
<feature type="domain" description="4Fe-4S ferredoxin-type" evidence="9">
    <location>
        <begin position="3"/>
        <end position="32"/>
    </location>
</feature>
<dbReference type="RefSeq" id="WP_121008838.1">
    <property type="nucleotide sequence ID" value="NZ_RCCJ01000001.1"/>
</dbReference>
<reference evidence="10 11" key="1">
    <citation type="submission" date="2018-10" db="EMBL/GenBank/DDBJ databases">
        <title>Genomic Encyclopedia of Archaeal and Bacterial Type Strains, Phase II (KMG-II): from individual species to whole genera.</title>
        <authorList>
            <person name="Goeker M."/>
        </authorList>
    </citation>
    <scope>NUCLEOTIDE SEQUENCE [LARGE SCALE GENOMIC DNA]</scope>
    <source>
        <strain evidence="10 11">DSM 16510</strain>
    </source>
</reference>
<proteinExistence type="predicted"/>
<gene>
    <name evidence="10" type="ORF">BCF55_0156</name>
</gene>
<evidence type="ECO:0000256" key="3">
    <source>
        <dbReference type="ARBA" id="ARBA00022485"/>
    </source>
</evidence>
<keyword evidence="11" id="KW-1185">Reference proteome</keyword>